<dbReference type="RefSeq" id="WP_111324472.1">
    <property type="nucleotide sequence ID" value="NZ_BIFX01000001.1"/>
</dbReference>
<gene>
    <name evidence="2" type="ORF">EI42_04135</name>
</gene>
<sequence>MFYTLSSIFCNVLNLFLGNKLPPLSSTSLVVEEHGRFLMLRHSRKRVIFPGGLLKWNEAPEETAERKGEEQTGLVLRITGFINFYSLPGSRWNRPSLCHFVFAGEVVGGSLRHKACWLPEAEVRRILKGQELRMFNDYLDYRNRNRSFLQATQPTAPLVPLSK</sequence>
<proteinExistence type="predicted"/>
<dbReference type="Pfam" id="PF00293">
    <property type="entry name" value="NUDIX"/>
    <property type="match status" value="1"/>
</dbReference>
<dbReference type="OrthoDB" id="159397at2"/>
<dbReference type="PROSITE" id="PS51462">
    <property type="entry name" value="NUDIX"/>
    <property type="match status" value="1"/>
</dbReference>
<dbReference type="Proteomes" id="UP000248806">
    <property type="component" value="Unassembled WGS sequence"/>
</dbReference>
<feature type="domain" description="Nudix hydrolase" evidence="1">
    <location>
        <begin position="20"/>
        <end position="152"/>
    </location>
</feature>
<dbReference type="InterPro" id="IPR015797">
    <property type="entry name" value="NUDIX_hydrolase-like_dom_sf"/>
</dbReference>
<dbReference type="AlphaFoldDB" id="A0A326U2H0"/>
<dbReference type="EMBL" id="QKUF01000017">
    <property type="protein sequence ID" value="PZW25642.1"/>
    <property type="molecule type" value="Genomic_DNA"/>
</dbReference>
<keyword evidence="3" id="KW-1185">Reference proteome</keyword>
<dbReference type="InterPro" id="IPR000086">
    <property type="entry name" value="NUDIX_hydrolase_dom"/>
</dbReference>
<protein>
    <submittedName>
        <fullName evidence="2">NUDIX domain-containing protein</fullName>
    </submittedName>
</protein>
<accession>A0A326U2H0</accession>
<evidence type="ECO:0000259" key="1">
    <source>
        <dbReference type="PROSITE" id="PS51462"/>
    </source>
</evidence>
<dbReference type="CDD" id="cd02883">
    <property type="entry name" value="NUDIX_Hydrolase"/>
    <property type="match status" value="1"/>
</dbReference>
<name>A0A326U2H0_THEHA</name>
<evidence type="ECO:0000313" key="3">
    <source>
        <dbReference type="Proteomes" id="UP000248806"/>
    </source>
</evidence>
<dbReference type="SUPFAM" id="SSF55811">
    <property type="entry name" value="Nudix"/>
    <property type="match status" value="1"/>
</dbReference>
<organism evidence="2 3">
    <name type="scientific">Thermosporothrix hazakensis</name>
    <dbReference type="NCBI Taxonomy" id="644383"/>
    <lineage>
        <taxon>Bacteria</taxon>
        <taxon>Bacillati</taxon>
        <taxon>Chloroflexota</taxon>
        <taxon>Ktedonobacteria</taxon>
        <taxon>Ktedonobacterales</taxon>
        <taxon>Thermosporotrichaceae</taxon>
        <taxon>Thermosporothrix</taxon>
    </lineage>
</organism>
<evidence type="ECO:0000313" key="2">
    <source>
        <dbReference type="EMBL" id="PZW25642.1"/>
    </source>
</evidence>
<comment type="caution">
    <text evidence="2">The sequence shown here is derived from an EMBL/GenBank/DDBJ whole genome shotgun (WGS) entry which is preliminary data.</text>
</comment>
<reference evidence="2 3" key="1">
    <citation type="submission" date="2018-06" db="EMBL/GenBank/DDBJ databases">
        <title>Genomic Encyclopedia of Archaeal and Bacterial Type Strains, Phase II (KMG-II): from individual species to whole genera.</title>
        <authorList>
            <person name="Goeker M."/>
        </authorList>
    </citation>
    <scope>NUCLEOTIDE SEQUENCE [LARGE SCALE GENOMIC DNA]</scope>
    <source>
        <strain evidence="2 3">ATCC BAA-1881</strain>
    </source>
</reference>
<dbReference type="Gene3D" id="3.90.79.10">
    <property type="entry name" value="Nucleoside Triphosphate Pyrophosphohydrolase"/>
    <property type="match status" value="1"/>
</dbReference>